<dbReference type="InterPro" id="IPR005946">
    <property type="entry name" value="Rib-P_diPkinase"/>
</dbReference>
<keyword evidence="5 10" id="KW-0418">Kinase</keyword>
<dbReference type="InterPro" id="IPR029099">
    <property type="entry name" value="Pribosyltran_N"/>
</dbReference>
<evidence type="ECO:0000256" key="6">
    <source>
        <dbReference type="ARBA" id="ARBA00022840"/>
    </source>
</evidence>
<dbReference type="PANTHER" id="PTHR10210:SF41">
    <property type="entry name" value="RIBOSE-PHOSPHATE PYROPHOSPHOKINASE 1, CHLOROPLASTIC"/>
    <property type="match status" value="1"/>
</dbReference>
<dbReference type="Pfam" id="PF00156">
    <property type="entry name" value="Pribosyltran"/>
    <property type="match status" value="1"/>
</dbReference>
<accession>A0A9D9DDZ3</accession>
<dbReference type="GO" id="GO:0006164">
    <property type="term" value="P:purine nucleotide biosynthetic process"/>
    <property type="evidence" value="ECO:0007669"/>
    <property type="project" value="TreeGrafter"/>
</dbReference>
<comment type="caution">
    <text evidence="13">The sequence shown here is derived from an EMBL/GenBank/DDBJ whole genome shotgun (WGS) entry which is preliminary data.</text>
</comment>
<dbReference type="EC" id="2.7.6.1" evidence="10"/>
<evidence type="ECO:0000256" key="3">
    <source>
        <dbReference type="ARBA" id="ARBA00022727"/>
    </source>
</evidence>
<gene>
    <name evidence="13" type="ORF">IAC61_00545</name>
</gene>
<dbReference type="Pfam" id="PF13793">
    <property type="entry name" value="Pribosyltran_N"/>
    <property type="match status" value="1"/>
</dbReference>
<dbReference type="GO" id="GO:0009156">
    <property type="term" value="P:ribonucleoside monophosphate biosynthetic process"/>
    <property type="evidence" value="ECO:0007669"/>
    <property type="project" value="InterPro"/>
</dbReference>
<dbReference type="NCBIfam" id="NF002320">
    <property type="entry name" value="PRK01259.1"/>
    <property type="match status" value="1"/>
</dbReference>
<evidence type="ECO:0000313" key="14">
    <source>
        <dbReference type="Proteomes" id="UP000823634"/>
    </source>
</evidence>
<evidence type="ECO:0000256" key="5">
    <source>
        <dbReference type="ARBA" id="ARBA00022777"/>
    </source>
</evidence>
<evidence type="ECO:0000256" key="10">
    <source>
        <dbReference type="RuleBase" id="RU004325"/>
    </source>
</evidence>
<evidence type="ECO:0000256" key="8">
    <source>
        <dbReference type="ARBA" id="ARBA00049535"/>
    </source>
</evidence>
<dbReference type="InterPro" id="IPR000842">
    <property type="entry name" value="PRib_PP_synth_CS"/>
</dbReference>
<evidence type="ECO:0000256" key="7">
    <source>
        <dbReference type="ARBA" id="ARBA00022842"/>
    </source>
</evidence>
<evidence type="ECO:0000256" key="2">
    <source>
        <dbReference type="ARBA" id="ARBA00022723"/>
    </source>
</evidence>
<dbReference type="Proteomes" id="UP000823634">
    <property type="component" value="Unassembled WGS sequence"/>
</dbReference>
<evidence type="ECO:0000259" key="11">
    <source>
        <dbReference type="Pfam" id="PF00156"/>
    </source>
</evidence>
<keyword evidence="7 10" id="KW-0460">Magnesium</keyword>
<comment type="similarity">
    <text evidence="9">Belongs to the ribose-phosphate pyrophosphokinase family.</text>
</comment>
<proteinExistence type="inferred from homology"/>
<dbReference type="InterPro" id="IPR029057">
    <property type="entry name" value="PRTase-like"/>
</dbReference>
<dbReference type="PANTHER" id="PTHR10210">
    <property type="entry name" value="RIBOSE-PHOSPHATE DIPHOSPHOKINASE FAMILY MEMBER"/>
    <property type="match status" value="1"/>
</dbReference>
<evidence type="ECO:0000259" key="12">
    <source>
        <dbReference type="Pfam" id="PF13793"/>
    </source>
</evidence>
<name>A0A9D9DDZ3_9FIRM</name>
<reference evidence="13" key="1">
    <citation type="submission" date="2020-10" db="EMBL/GenBank/DDBJ databases">
        <authorList>
            <person name="Gilroy R."/>
        </authorList>
    </citation>
    <scope>NUCLEOTIDE SEQUENCE</scope>
    <source>
        <strain evidence="13">17113</strain>
    </source>
</reference>
<reference evidence="13" key="2">
    <citation type="journal article" date="2021" name="PeerJ">
        <title>Extensive microbial diversity within the chicken gut microbiome revealed by metagenomics and culture.</title>
        <authorList>
            <person name="Gilroy R."/>
            <person name="Ravi A."/>
            <person name="Getino M."/>
            <person name="Pursley I."/>
            <person name="Horton D.L."/>
            <person name="Alikhan N.F."/>
            <person name="Baker D."/>
            <person name="Gharbi K."/>
            <person name="Hall N."/>
            <person name="Watson M."/>
            <person name="Adriaenssens E.M."/>
            <person name="Foster-Nyarko E."/>
            <person name="Jarju S."/>
            <person name="Secka A."/>
            <person name="Antonio M."/>
            <person name="Oren A."/>
            <person name="Chaudhuri R.R."/>
            <person name="La Ragione R."/>
            <person name="Hildebrand F."/>
            <person name="Pallen M.J."/>
        </authorList>
    </citation>
    <scope>NUCLEOTIDE SEQUENCE</scope>
    <source>
        <strain evidence="13">17113</strain>
    </source>
</reference>
<dbReference type="GO" id="GO:0005737">
    <property type="term" value="C:cytoplasm"/>
    <property type="evidence" value="ECO:0007669"/>
    <property type="project" value="TreeGrafter"/>
</dbReference>
<keyword evidence="3 9" id="KW-0545">Nucleotide biosynthesis</keyword>
<dbReference type="GO" id="GO:0002189">
    <property type="term" value="C:ribose phosphate diphosphokinase complex"/>
    <property type="evidence" value="ECO:0007669"/>
    <property type="project" value="TreeGrafter"/>
</dbReference>
<feature type="domain" description="Ribose-phosphate pyrophosphokinase N-terminal" evidence="12">
    <location>
        <begin position="4"/>
        <end position="120"/>
    </location>
</feature>
<evidence type="ECO:0000256" key="9">
    <source>
        <dbReference type="RuleBase" id="RU004324"/>
    </source>
</evidence>
<dbReference type="InterPro" id="IPR000836">
    <property type="entry name" value="PRTase_dom"/>
</dbReference>
<protein>
    <recommendedName>
        <fullName evidence="10">Ribose-phosphate pyrophosphokinase</fullName>
        <ecNumber evidence="10">2.7.6.1</ecNumber>
    </recommendedName>
</protein>
<sequence length="318" mass="34373">MENVKIFSLTANPLLAKEVCSILGIKQGISEVTHFSDGEVMARSPESVRGNIVYVIQSTATPAAERLMELLVFIDGIRNAKAKEINLVIPYYGFCRQDRVARPGEPITAKLVADLLDTVGVSRVITMDLHTPQTQGFFSCPVDDLSSIPLFGDYFRKEFARLGIDTQDVVVVSPDHGSIHRARDLASELPNSEIAIIDKRRPAPNVAEVMNVVGEVRGKHCLIVDDIIDTAGTVFACSNAIVERGALDVRVVGTHAVFSPGSEDLLSKSPIVDMVVTNSIEHPSLKGVTVLSIASMIAGVIKASVEGKAVPDSWMSFY</sequence>
<keyword evidence="1" id="KW-0808">Transferase</keyword>
<dbReference type="NCBIfam" id="TIGR01251">
    <property type="entry name" value="ribP_PPkin"/>
    <property type="match status" value="1"/>
</dbReference>
<evidence type="ECO:0000313" key="13">
    <source>
        <dbReference type="EMBL" id="MBO8425792.1"/>
    </source>
</evidence>
<dbReference type="GO" id="GO:0016301">
    <property type="term" value="F:kinase activity"/>
    <property type="evidence" value="ECO:0007669"/>
    <property type="project" value="UniProtKB-KW"/>
</dbReference>
<dbReference type="SUPFAM" id="SSF53271">
    <property type="entry name" value="PRTase-like"/>
    <property type="match status" value="1"/>
</dbReference>
<dbReference type="FunFam" id="3.40.50.2020:FF:000007">
    <property type="entry name" value="Ribose-phosphate pyrophosphokinase"/>
    <property type="match status" value="1"/>
</dbReference>
<dbReference type="Gene3D" id="3.40.50.2020">
    <property type="match status" value="2"/>
</dbReference>
<dbReference type="PROSITE" id="PS00114">
    <property type="entry name" value="PRPP_SYNTHASE"/>
    <property type="match status" value="1"/>
</dbReference>
<dbReference type="SMART" id="SM01400">
    <property type="entry name" value="Pribosyltran_N"/>
    <property type="match status" value="1"/>
</dbReference>
<dbReference type="CDD" id="cd06223">
    <property type="entry name" value="PRTases_typeI"/>
    <property type="match status" value="1"/>
</dbReference>
<dbReference type="GO" id="GO:0005524">
    <property type="term" value="F:ATP binding"/>
    <property type="evidence" value="ECO:0007669"/>
    <property type="project" value="UniProtKB-KW"/>
</dbReference>
<evidence type="ECO:0000256" key="1">
    <source>
        <dbReference type="ARBA" id="ARBA00022679"/>
    </source>
</evidence>
<dbReference type="GO" id="GO:0004749">
    <property type="term" value="F:ribose phosphate diphosphokinase activity"/>
    <property type="evidence" value="ECO:0007669"/>
    <property type="project" value="UniProtKB-EC"/>
</dbReference>
<keyword evidence="4" id="KW-0547">Nucleotide-binding</keyword>
<keyword evidence="2 10" id="KW-0479">Metal-binding</keyword>
<organism evidence="13 14">
    <name type="scientific">Candidatus Alloenteromonas pullistercoris</name>
    <dbReference type="NCBI Taxonomy" id="2840785"/>
    <lineage>
        <taxon>Bacteria</taxon>
        <taxon>Bacillati</taxon>
        <taxon>Bacillota</taxon>
        <taxon>Bacillota incertae sedis</taxon>
        <taxon>Candidatus Alloenteromonas</taxon>
    </lineage>
</organism>
<dbReference type="GO" id="GO:0000287">
    <property type="term" value="F:magnesium ion binding"/>
    <property type="evidence" value="ECO:0007669"/>
    <property type="project" value="InterPro"/>
</dbReference>
<dbReference type="GO" id="GO:0006015">
    <property type="term" value="P:5-phosphoribose 1-diphosphate biosynthetic process"/>
    <property type="evidence" value="ECO:0007669"/>
    <property type="project" value="TreeGrafter"/>
</dbReference>
<feature type="domain" description="Phosphoribosyltransferase" evidence="11">
    <location>
        <begin position="164"/>
        <end position="274"/>
    </location>
</feature>
<evidence type="ECO:0000256" key="4">
    <source>
        <dbReference type="ARBA" id="ARBA00022741"/>
    </source>
</evidence>
<comment type="catalytic activity">
    <reaction evidence="8 10">
        <text>D-ribose 5-phosphate + ATP = 5-phospho-alpha-D-ribose 1-diphosphate + AMP + H(+)</text>
        <dbReference type="Rhea" id="RHEA:15609"/>
        <dbReference type="ChEBI" id="CHEBI:15378"/>
        <dbReference type="ChEBI" id="CHEBI:30616"/>
        <dbReference type="ChEBI" id="CHEBI:58017"/>
        <dbReference type="ChEBI" id="CHEBI:78346"/>
        <dbReference type="ChEBI" id="CHEBI:456215"/>
        <dbReference type="EC" id="2.7.6.1"/>
    </reaction>
</comment>
<dbReference type="AlphaFoldDB" id="A0A9D9DDZ3"/>
<dbReference type="EMBL" id="JADINA010000006">
    <property type="protein sequence ID" value="MBO8425792.1"/>
    <property type="molecule type" value="Genomic_DNA"/>
</dbReference>
<keyword evidence="6" id="KW-0067">ATP-binding</keyword>